<sequence>MSVTTEQLSSCAFVKFSSHQDAVSAINALHGSQTMSGASSSLVVKFADTEKERQLRRMQQMAGPLGLLNPFALSGYSAAYAPTLRQARAPVAGLEPSAERSLQISGRIRYPLCHRRPLRVGCRRSHVRTAVRKEKEITRGDEIVLKKANGRGGPG</sequence>
<organism evidence="1 2">
    <name type="scientific">Plakobranchus ocellatus</name>
    <dbReference type="NCBI Taxonomy" id="259542"/>
    <lineage>
        <taxon>Eukaryota</taxon>
        <taxon>Metazoa</taxon>
        <taxon>Spiralia</taxon>
        <taxon>Lophotrochozoa</taxon>
        <taxon>Mollusca</taxon>
        <taxon>Gastropoda</taxon>
        <taxon>Heterobranchia</taxon>
        <taxon>Euthyneura</taxon>
        <taxon>Panpulmonata</taxon>
        <taxon>Sacoglossa</taxon>
        <taxon>Placobranchoidea</taxon>
        <taxon>Plakobranchidae</taxon>
        <taxon>Plakobranchus</taxon>
    </lineage>
</organism>
<evidence type="ECO:0000313" key="2">
    <source>
        <dbReference type="Proteomes" id="UP000735302"/>
    </source>
</evidence>
<reference evidence="1 2" key="1">
    <citation type="journal article" date="2021" name="Elife">
        <title>Chloroplast acquisition without the gene transfer in kleptoplastic sea slugs, Plakobranchus ocellatus.</title>
        <authorList>
            <person name="Maeda T."/>
            <person name="Takahashi S."/>
            <person name="Yoshida T."/>
            <person name="Shimamura S."/>
            <person name="Takaki Y."/>
            <person name="Nagai Y."/>
            <person name="Toyoda A."/>
            <person name="Suzuki Y."/>
            <person name="Arimoto A."/>
            <person name="Ishii H."/>
            <person name="Satoh N."/>
            <person name="Nishiyama T."/>
            <person name="Hasebe M."/>
            <person name="Maruyama T."/>
            <person name="Minagawa J."/>
            <person name="Obokata J."/>
            <person name="Shigenobu S."/>
        </authorList>
    </citation>
    <scope>NUCLEOTIDE SEQUENCE [LARGE SCALE GENOMIC DNA]</scope>
</reference>
<name>A0AAV3ZK99_9GAST</name>
<evidence type="ECO:0000313" key="1">
    <source>
        <dbReference type="EMBL" id="GFN95743.1"/>
    </source>
</evidence>
<keyword evidence="2" id="KW-1185">Reference proteome</keyword>
<comment type="caution">
    <text evidence="1">The sequence shown here is derived from an EMBL/GenBank/DDBJ whole genome shotgun (WGS) entry which is preliminary data.</text>
</comment>
<gene>
    <name evidence="1" type="ORF">PoB_002224900</name>
</gene>
<dbReference type="Proteomes" id="UP000735302">
    <property type="component" value="Unassembled WGS sequence"/>
</dbReference>
<proteinExistence type="predicted"/>
<protein>
    <submittedName>
        <fullName evidence="1">Cugbp elav-like family member 4</fullName>
    </submittedName>
</protein>
<dbReference type="AlphaFoldDB" id="A0AAV3ZK99"/>
<accession>A0AAV3ZK99</accession>
<dbReference type="EMBL" id="BLXT01002529">
    <property type="protein sequence ID" value="GFN95743.1"/>
    <property type="molecule type" value="Genomic_DNA"/>
</dbReference>
<dbReference type="SUPFAM" id="SSF54928">
    <property type="entry name" value="RNA-binding domain, RBD"/>
    <property type="match status" value="1"/>
</dbReference>
<dbReference type="InterPro" id="IPR012677">
    <property type="entry name" value="Nucleotide-bd_a/b_plait_sf"/>
</dbReference>
<dbReference type="Gene3D" id="3.30.70.330">
    <property type="match status" value="1"/>
</dbReference>
<dbReference type="InterPro" id="IPR035979">
    <property type="entry name" value="RBD_domain_sf"/>
</dbReference>
<dbReference type="GO" id="GO:0003676">
    <property type="term" value="F:nucleic acid binding"/>
    <property type="evidence" value="ECO:0007669"/>
    <property type="project" value="InterPro"/>
</dbReference>